<reference evidence="3" key="1">
    <citation type="submission" date="2021-02" db="EMBL/GenBank/DDBJ databases">
        <authorList>
            <person name="Nowell W R."/>
        </authorList>
    </citation>
    <scope>NUCLEOTIDE SEQUENCE</scope>
</reference>
<dbReference type="InterPro" id="IPR040911">
    <property type="entry name" value="Exostosin_GT47"/>
</dbReference>
<evidence type="ECO:0000259" key="2">
    <source>
        <dbReference type="Pfam" id="PF03016"/>
    </source>
</evidence>
<evidence type="ECO:0000313" key="3">
    <source>
        <dbReference type="EMBL" id="CAF3389224.1"/>
    </source>
</evidence>
<comment type="caution">
    <text evidence="3">The sequence shown here is derived from an EMBL/GenBank/DDBJ whole genome shotgun (WGS) entry which is preliminary data.</text>
</comment>
<proteinExistence type="inferred from homology"/>
<accession>A0A817Z620</accession>
<name>A0A817Z620_9BILA</name>
<dbReference type="Proteomes" id="UP000663838">
    <property type="component" value="Unassembled WGS sequence"/>
</dbReference>
<dbReference type="GO" id="GO:0015012">
    <property type="term" value="P:heparan sulfate proteoglycan biosynthetic process"/>
    <property type="evidence" value="ECO:0007669"/>
    <property type="project" value="UniProtKB-ARBA"/>
</dbReference>
<dbReference type="Proteomes" id="UP000663865">
    <property type="component" value="Unassembled WGS sequence"/>
</dbReference>
<sequence length="899" mass="105659">MDIMFTAIMYVAGLNFVLFLIMQRPKCSNNEAMDNIFIKTLYDPWVEEQNKTNSSYYRFTNDTRYHYEFKYEFSSKIKNNDHRLMILLNGRGRICADYWKFAVGRRIISALRASGFSILTICSDSRMFDIYTPIQDNTELKMIYESLQIWINTVYYKSFQCYPRLYIHGISIGSAFATLLSRVLPIQAQILCIHFGQETALTTRSVYPNNMQTRLVLDPTYANWFYFDYCYNAKTRPVRNQSLCPFQSVENQFNAVPPTWYVSFKGDPWLPIKKYRRMQIKIQNDSLNLGGVLLNHKKSVQIDIIHPINVTPTYMQENFDLWHNKPYASRIFFEYLTNFTISNNSKQRGTCRCSSVNFTYWEGFPDITCTWTDKRQAEHRDYIRDVKKFRGTFCEDICGDLVTYHSMGSRNIKKALNWITEIDKLRHSLQIKDYLTRPLRIWMYSKESIINDTQRFLSTKIDWTSISKRYEIYSSEYHLQDYFDRMRSSSSVSRHNLIWTAEPLLADFYIIPSNLMFFYFETHPESLNDTQLSSVYERLNDGYFYKLLMNVHNMFLYSTMTSTASLIGANHVIVLPDIGNIGFLYNKTQQLLSNVIKLTFTGTKQSILSSESKSPSGYENTTVTFKYGYDIVMPPFIILKLNQSVSLNRNMSFTQKKRLFYFAVTINHSSMLQSVHKQLSFLQRDSQQKKQYNKTIEIKGKLYEVISIMSEPVELNEYFHEIQSSVFSFCPETAHPWSSPLYEAMQLGAIPVILTDNIVLPFERFIDWRSFTIKSNIAHVKRMIDSVKRINQFENYAKLKLEKSKSHTNAFQWPYDHIKQNGRDKYVFVPKEDSSGSAKNALHYIALELRCRRLEQFYGLTSDIFSAQSVQAQQLACKSHPKICPCRDKKHSVAFQEYM</sequence>
<comment type="similarity">
    <text evidence="1">Belongs to the glycosyltransferase 47 family.</text>
</comment>
<dbReference type="PANTHER" id="PTHR11062">
    <property type="entry name" value="EXOSTOSIN HEPARAN SULFATE GLYCOSYLTRANSFERASE -RELATED"/>
    <property type="match status" value="1"/>
</dbReference>
<organism evidence="3 5">
    <name type="scientific">Rotaria socialis</name>
    <dbReference type="NCBI Taxonomy" id="392032"/>
    <lineage>
        <taxon>Eukaryota</taxon>
        <taxon>Metazoa</taxon>
        <taxon>Spiralia</taxon>
        <taxon>Gnathifera</taxon>
        <taxon>Rotifera</taxon>
        <taxon>Eurotatoria</taxon>
        <taxon>Bdelloidea</taxon>
        <taxon>Philodinida</taxon>
        <taxon>Philodinidae</taxon>
        <taxon>Rotaria</taxon>
    </lineage>
</organism>
<evidence type="ECO:0000256" key="1">
    <source>
        <dbReference type="ARBA" id="ARBA00010271"/>
    </source>
</evidence>
<dbReference type="EMBL" id="CAJNYV010000854">
    <property type="protein sequence ID" value="CAF3389224.1"/>
    <property type="molecule type" value="Genomic_DNA"/>
</dbReference>
<feature type="domain" description="Exostosin GT47" evidence="2">
    <location>
        <begin position="437"/>
        <end position="783"/>
    </location>
</feature>
<dbReference type="Pfam" id="PF03016">
    <property type="entry name" value="Exostosin_GT47"/>
    <property type="match status" value="1"/>
</dbReference>
<dbReference type="AlphaFoldDB" id="A0A817Z620"/>
<dbReference type="GO" id="GO:0016757">
    <property type="term" value="F:glycosyltransferase activity"/>
    <property type="evidence" value="ECO:0007669"/>
    <property type="project" value="InterPro"/>
</dbReference>
<dbReference type="InterPro" id="IPR004263">
    <property type="entry name" value="Exostosin"/>
</dbReference>
<evidence type="ECO:0000313" key="5">
    <source>
        <dbReference type="Proteomes" id="UP000663865"/>
    </source>
</evidence>
<evidence type="ECO:0000313" key="4">
    <source>
        <dbReference type="EMBL" id="CAF4894097.1"/>
    </source>
</evidence>
<gene>
    <name evidence="3" type="ORF">KIK155_LOCUS7038</name>
    <name evidence="4" type="ORF">TOA249_LOCUS30224</name>
</gene>
<dbReference type="EMBL" id="CAJOBS010005117">
    <property type="protein sequence ID" value="CAF4894097.1"/>
    <property type="molecule type" value="Genomic_DNA"/>
</dbReference>
<protein>
    <recommendedName>
        <fullName evidence="2">Exostosin GT47 domain-containing protein</fullName>
    </recommendedName>
</protein>